<feature type="transmembrane region" description="Helical" evidence="6">
    <location>
        <begin position="265"/>
        <end position="289"/>
    </location>
</feature>
<dbReference type="EMBL" id="JEMT01022498">
    <property type="protein sequence ID" value="EXX65157.1"/>
    <property type="molecule type" value="Genomic_DNA"/>
</dbReference>
<dbReference type="InterPro" id="IPR002293">
    <property type="entry name" value="AA/rel_permease1"/>
</dbReference>
<organism evidence="7 8">
    <name type="scientific">Rhizophagus irregularis (strain DAOM 197198w)</name>
    <name type="common">Glomus intraradices</name>
    <dbReference type="NCBI Taxonomy" id="1432141"/>
    <lineage>
        <taxon>Eukaryota</taxon>
        <taxon>Fungi</taxon>
        <taxon>Fungi incertae sedis</taxon>
        <taxon>Mucoromycota</taxon>
        <taxon>Glomeromycotina</taxon>
        <taxon>Glomeromycetes</taxon>
        <taxon>Glomerales</taxon>
        <taxon>Glomeraceae</taxon>
        <taxon>Rhizophagus</taxon>
    </lineage>
</organism>
<evidence type="ECO:0000313" key="8">
    <source>
        <dbReference type="Proteomes" id="UP000022910"/>
    </source>
</evidence>
<keyword evidence="2 6" id="KW-0812">Transmembrane</keyword>
<evidence type="ECO:0000256" key="5">
    <source>
        <dbReference type="SAM" id="MobiDB-lite"/>
    </source>
</evidence>
<evidence type="ECO:0000256" key="3">
    <source>
        <dbReference type="ARBA" id="ARBA00022989"/>
    </source>
</evidence>
<dbReference type="OMA" id="IYPTCEA"/>
<evidence type="ECO:0000256" key="2">
    <source>
        <dbReference type="ARBA" id="ARBA00022692"/>
    </source>
</evidence>
<feature type="transmembrane region" description="Helical" evidence="6">
    <location>
        <begin position="58"/>
        <end position="79"/>
    </location>
</feature>
<dbReference type="GO" id="GO:0015179">
    <property type="term" value="F:L-amino acid transmembrane transporter activity"/>
    <property type="evidence" value="ECO:0007669"/>
    <property type="project" value="TreeGrafter"/>
</dbReference>
<dbReference type="GO" id="GO:0016020">
    <property type="term" value="C:membrane"/>
    <property type="evidence" value="ECO:0007669"/>
    <property type="project" value="UniProtKB-SubCell"/>
</dbReference>
<dbReference type="PANTHER" id="PTHR11785:SF353">
    <property type="entry name" value="METHIONINE TRANSPORTER (EUROFUNG)"/>
    <property type="match status" value="1"/>
</dbReference>
<keyword evidence="4 6" id="KW-0472">Membrane</keyword>
<dbReference type="Gene3D" id="1.20.1740.10">
    <property type="entry name" value="Amino acid/polyamine transporter I"/>
    <property type="match status" value="1"/>
</dbReference>
<dbReference type="Pfam" id="PF13520">
    <property type="entry name" value="AA_permease_2"/>
    <property type="match status" value="1"/>
</dbReference>
<feature type="transmembrane region" description="Helical" evidence="6">
    <location>
        <begin position="416"/>
        <end position="435"/>
    </location>
</feature>
<dbReference type="InterPro" id="IPR050598">
    <property type="entry name" value="AminoAcid_Transporter"/>
</dbReference>
<feature type="transmembrane region" description="Helical" evidence="6">
    <location>
        <begin position="235"/>
        <end position="253"/>
    </location>
</feature>
<feature type="transmembrane region" description="Helical" evidence="6">
    <location>
        <begin position="486"/>
        <end position="512"/>
    </location>
</feature>
<feature type="transmembrane region" description="Helical" evidence="6">
    <location>
        <begin position="455"/>
        <end position="474"/>
    </location>
</feature>
<sequence>MAQIENLDDENGQPENQQRESKELLGVIYGIGMNVNTIIGVGIFTTPGIVLNLIKKPYVILLLWLAGGIVSLFGSLIYAEYGALHRDNGGEKIYLDKAYPSPPFMASYLFSFMFIFVIRPVIICAVLQSAAQYAWFMIFGESPLDGKEKIDSSLIGWNNKFRPYWVLKLVAILFLLLITGYHLLNRRLANKINHTLAITKLVMIVVIAFSGISKYNSGNWNKPIDDPSPYSYPTAILNILFSYNGWNTLNYSLDEFRNPQKKLILSNIISIVIVIISYILVNIAFISAASPSDFVPEKRDEVITATFFRKVFVNDTHVTVARIFSFFVVLSAIGTAATNIWSGSRVIVSAAESNFFPIISPQLKKWKERTMIQEGQGGKKLHYIEYTPVNALLAQLGWCIFIILFIGASIPEDSFVLFSSISTFSYWIFFIATSWGLVRTRKRSSIVSPFKVPRIIIYLFEISGLLIIILSFFPDKDPNDHIGSKIPYMIHISFIWVSIIFLFVGFACWYFLFRNQTTKTAIDTTSTHTSDTTDTDTTEKEES</sequence>
<keyword evidence="3 6" id="KW-1133">Transmembrane helix</keyword>
<feature type="transmembrane region" description="Helical" evidence="6">
    <location>
        <begin position="27"/>
        <end position="51"/>
    </location>
</feature>
<feature type="transmembrane region" description="Helical" evidence="6">
    <location>
        <begin position="320"/>
        <end position="341"/>
    </location>
</feature>
<protein>
    <submittedName>
        <fullName evidence="7">Mup1p</fullName>
    </submittedName>
</protein>
<evidence type="ECO:0000256" key="4">
    <source>
        <dbReference type="ARBA" id="ARBA00023136"/>
    </source>
</evidence>
<feature type="region of interest" description="Disordered" evidence="5">
    <location>
        <begin position="524"/>
        <end position="543"/>
    </location>
</feature>
<dbReference type="PIRSF" id="PIRSF006060">
    <property type="entry name" value="AA_transporter"/>
    <property type="match status" value="1"/>
</dbReference>
<dbReference type="STRING" id="1432141.A0A015J6M0"/>
<name>A0A015J6M0_RHIIW</name>
<comment type="caution">
    <text evidence="7">The sequence shown here is derived from an EMBL/GenBank/DDBJ whole genome shotgun (WGS) entry which is preliminary data.</text>
</comment>
<keyword evidence="8" id="KW-1185">Reference proteome</keyword>
<dbReference type="HOGENOM" id="CLU_007946_19_0_1"/>
<dbReference type="Proteomes" id="UP000022910">
    <property type="component" value="Unassembled WGS sequence"/>
</dbReference>
<evidence type="ECO:0000256" key="1">
    <source>
        <dbReference type="ARBA" id="ARBA00004141"/>
    </source>
</evidence>
<accession>A0A015J6M0</accession>
<dbReference type="AlphaFoldDB" id="A0A015J6M0"/>
<reference evidence="7 8" key="1">
    <citation type="submission" date="2014-02" db="EMBL/GenBank/DDBJ databases">
        <title>Single nucleus genome sequencing reveals high similarity among nuclei of an endomycorrhizal fungus.</title>
        <authorList>
            <person name="Lin K."/>
            <person name="Geurts R."/>
            <person name="Zhang Z."/>
            <person name="Limpens E."/>
            <person name="Saunders D.G."/>
            <person name="Mu D."/>
            <person name="Pang E."/>
            <person name="Cao H."/>
            <person name="Cha H."/>
            <person name="Lin T."/>
            <person name="Zhou Q."/>
            <person name="Shang Y."/>
            <person name="Li Y."/>
            <person name="Ivanov S."/>
            <person name="Sharma T."/>
            <person name="Velzen R.V."/>
            <person name="Ruijter N.D."/>
            <person name="Aanen D.K."/>
            <person name="Win J."/>
            <person name="Kamoun S."/>
            <person name="Bisseling T."/>
            <person name="Huang S."/>
        </authorList>
    </citation>
    <scope>NUCLEOTIDE SEQUENCE [LARGE SCALE GENOMIC DNA]</scope>
    <source>
        <strain evidence="8">DAOM197198w</strain>
    </source>
</reference>
<gene>
    <name evidence="7" type="ORF">RirG_135940</name>
</gene>
<proteinExistence type="predicted"/>
<evidence type="ECO:0000256" key="6">
    <source>
        <dbReference type="SAM" id="Phobius"/>
    </source>
</evidence>
<feature type="transmembrane region" description="Helical" evidence="6">
    <location>
        <begin position="196"/>
        <end position="215"/>
    </location>
</feature>
<dbReference type="PANTHER" id="PTHR11785">
    <property type="entry name" value="AMINO ACID TRANSPORTER"/>
    <property type="match status" value="1"/>
</dbReference>
<comment type="subcellular location">
    <subcellularLocation>
        <location evidence="1">Membrane</location>
        <topology evidence="1">Multi-pass membrane protein</topology>
    </subcellularLocation>
</comment>
<dbReference type="SMR" id="A0A015J6M0"/>
<evidence type="ECO:0000313" key="7">
    <source>
        <dbReference type="EMBL" id="EXX65157.1"/>
    </source>
</evidence>
<dbReference type="OrthoDB" id="5982228at2759"/>
<feature type="transmembrane region" description="Helical" evidence="6">
    <location>
        <begin position="164"/>
        <end position="184"/>
    </location>
</feature>
<feature type="transmembrane region" description="Helical" evidence="6">
    <location>
        <begin position="389"/>
        <end position="410"/>
    </location>
</feature>